<dbReference type="PANTHER" id="PTHR30146">
    <property type="entry name" value="LACI-RELATED TRANSCRIPTIONAL REPRESSOR"/>
    <property type="match status" value="1"/>
</dbReference>
<dbReference type="Proteomes" id="UP000285970">
    <property type="component" value="Unassembled WGS sequence"/>
</dbReference>
<evidence type="ECO:0000256" key="1">
    <source>
        <dbReference type="ARBA" id="ARBA00023015"/>
    </source>
</evidence>
<organism evidence="5 6">
    <name type="scientific">Microbacterium enclense</name>
    <dbReference type="NCBI Taxonomy" id="993073"/>
    <lineage>
        <taxon>Bacteria</taxon>
        <taxon>Bacillati</taxon>
        <taxon>Actinomycetota</taxon>
        <taxon>Actinomycetes</taxon>
        <taxon>Micrococcales</taxon>
        <taxon>Microbacteriaceae</taxon>
        <taxon>Microbacterium</taxon>
    </lineage>
</organism>
<evidence type="ECO:0000313" key="6">
    <source>
        <dbReference type="Proteomes" id="UP000285970"/>
    </source>
</evidence>
<dbReference type="GO" id="GO:0000976">
    <property type="term" value="F:transcription cis-regulatory region binding"/>
    <property type="evidence" value="ECO:0007669"/>
    <property type="project" value="TreeGrafter"/>
</dbReference>
<dbReference type="EMBL" id="RBZY01000036">
    <property type="protein sequence ID" value="RWR17855.1"/>
    <property type="molecule type" value="Genomic_DNA"/>
</dbReference>
<keyword evidence="1" id="KW-0805">Transcription regulation</keyword>
<dbReference type="OrthoDB" id="9785139at2"/>
<dbReference type="GO" id="GO:0003700">
    <property type="term" value="F:DNA-binding transcription factor activity"/>
    <property type="evidence" value="ECO:0007669"/>
    <property type="project" value="TreeGrafter"/>
</dbReference>
<dbReference type="Gene3D" id="1.10.260.40">
    <property type="entry name" value="lambda repressor-like DNA-binding domains"/>
    <property type="match status" value="1"/>
</dbReference>
<evidence type="ECO:0000313" key="5">
    <source>
        <dbReference type="EMBL" id="RWR17855.1"/>
    </source>
</evidence>
<feature type="domain" description="HTH lacI-type" evidence="4">
    <location>
        <begin position="14"/>
        <end position="68"/>
    </location>
</feature>
<dbReference type="InterPro" id="IPR046335">
    <property type="entry name" value="LacI/GalR-like_sensor"/>
</dbReference>
<evidence type="ECO:0000256" key="3">
    <source>
        <dbReference type="ARBA" id="ARBA00023163"/>
    </source>
</evidence>
<name>A0A443JBE2_9MICO</name>
<dbReference type="Gene3D" id="3.40.50.2300">
    <property type="match status" value="2"/>
</dbReference>
<dbReference type="SMART" id="SM00354">
    <property type="entry name" value="HTH_LACI"/>
    <property type="match status" value="1"/>
</dbReference>
<dbReference type="Pfam" id="PF13377">
    <property type="entry name" value="Peripla_BP_3"/>
    <property type="match status" value="1"/>
</dbReference>
<proteinExistence type="predicted"/>
<dbReference type="AlphaFoldDB" id="A0A443JBE2"/>
<dbReference type="SUPFAM" id="SSF53822">
    <property type="entry name" value="Periplasmic binding protein-like I"/>
    <property type="match status" value="1"/>
</dbReference>
<dbReference type="RefSeq" id="WP_128218129.1">
    <property type="nucleotide sequence ID" value="NZ_RBZY01000036.1"/>
</dbReference>
<dbReference type="InterPro" id="IPR000843">
    <property type="entry name" value="HTH_LacI"/>
</dbReference>
<sequence>MSETDIPDAAAKAPSIRDVARLAGVSYQTVSRVINNSPQLRPETAARVREAIAELKFVPNQAARALATSRTRLIGVLGPRATTHGTSAMVLAVESAARRAGYRLTVTNLGTSAPDDVRASIDHLMQQSIEGLIAVAPQTRVVPILDEMQLPVPVRIVSSTGSSAPTATFNDQVAGARAAVRHLADLGHTRILHIAGPRDWLEADHRMRGYLAEMDAQDLSPRPPVLGDWTAQFGFEAGLELLRTEDATAVFAGNDHMALGFMHAVRAIGRSVPEDISVVGFDDVPEAAHLWPPLTTVRQDFAGIGQRAVWDLLAELGVSQDGQPIPEPDHLRLIVRSSTAPPSR</sequence>
<dbReference type="PROSITE" id="PS00356">
    <property type="entry name" value="HTH_LACI_1"/>
    <property type="match status" value="1"/>
</dbReference>
<dbReference type="PRINTS" id="PR00036">
    <property type="entry name" value="HTHLACI"/>
</dbReference>
<dbReference type="CDD" id="cd01574">
    <property type="entry name" value="PBP1_LacI"/>
    <property type="match status" value="1"/>
</dbReference>
<reference evidence="5 6" key="1">
    <citation type="journal article" date="2018" name="Front. Microbiol.">
        <title>Novel Insights Into Bacterial Dimethylsulfoniopropionate Catabolism in the East China Sea.</title>
        <authorList>
            <person name="Liu J."/>
            <person name="Liu J."/>
            <person name="Zhang S.H."/>
            <person name="Liang J."/>
            <person name="Lin H."/>
            <person name="Song D."/>
            <person name="Yang G.P."/>
            <person name="Todd J.D."/>
            <person name="Zhang X.H."/>
        </authorList>
    </citation>
    <scope>NUCLEOTIDE SEQUENCE [LARGE SCALE GENOMIC DNA]</scope>
    <source>
        <strain evidence="5 6">ZYFD042</strain>
    </source>
</reference>
<dbReference type="CDD" id="cd01392">
    <property type="entry name" value="HTH_LacI"/>
    <property type="match status" value="1"/>
</dbReference>
<evidence type="ECO:0000259" key="4">
    <source>
        <dbReference type="PROSITE" id="PS50932"/>
    </source>
</evidence>
<keyword evidence="2 5" id="KW-0238">DNA-binding</keyword>
<dbReference type="PROSITE" id="PS50932">
    <property type="entry name" value="HTH_LACI_2"/>
    <property type="match status" value="1"/>
</dbReference>
<accession>A0A443JBE2</accession>
<evidence type="ECO:0000256" key="2">
    <source>
        <dbReference type="ARBA" id="ARBA00023125"/>
    </source>
</evidence>
<dbReference type="PANTHER" id="PTHR30146:SF153">
    <property type="entry name" value="LACTOSE OPERON REPRESSOR"/>
    <property type="match status" value="1"/>
</dbReference>
<keyword evidence="3" id="KW-0804">Transcription</keyword>
<dbReference type="InterPro" id="IPR010982">
    <property type="entry name" value="Lambda_DNA-bd_dom_sf"/>
</dbReference>
<protein>
    <submittedName>
        <fullName evidence="5">LacI family DNA-binding transcriptional regulator</fullName>
    </submittedName>
</protein>
<dbReference type="SUPFAM" id="SSF47413">
    <property type="entry name" value="lambda repressor-like DNA-binding domains"/>
    <property type="match status" value="1"/>
</dbReference>
<gene>
    <name evidence="5" type="ORF">D8Y23_10710</name>
</gene>
<comment type="caution">
    <text evidence="5">The sequence shown here is derived from an EMBL/GenBank/DDBJ whole genome shotgun (WGS) entry which is preliminary data.</text>
</comment>
<dbReference type="Pfam" id="PF00356">
    <property type="entry name" value="LacI"/>
    <property type="match status" value="1"/>
</dbReference>
<dbReference type="InterPro" id="IPR028082">
    <property type="entry name" value="Peripla_BP_I"/>
</dbReference>